<dbReference type="PANTHER" id="PTHR30590:SF2">
    <property type="entry name" value="INNER MEMBRANE PROTEIN"/>
    <property type="match status" value="1"/>
</dbReference>
<comment type="caution">
    <text evidence="3">The sequence shown here is derived from an EMBL/GenBank/DDBJ whole genome shotgun (WGS) entry which is preliminary data.</text>
</comment>
<feature type="transmembrane region" description="Helical" evidence="1">
    <location>
        <begin position="78"/>
        <end position="96"/>
    </location>
</feature>
<dbReference type="OrthoDB" id="9807744at2"/>
<feature type="transmembrane region" description="Helical" evidence="1">
    <location>
        <begin position="38"/>
        <end position="58"/>
    </location>
</feature>
<feature type="transmembrane region" description="Helical" evidence="1">
    <location>
        <begin position="242"/>
        <end position="264"/>
    </location>
</feature>
<keyword evidence="4" id="KW-1185">Reference proteome</keyword>
<proteinExistence type="predicted"/>
<protein>
    <submittedName>
        <fullName evidence="3">DUF418 domain-containing protein</fullName>
    </submittedName>
</protein>
<sequence length="367" mass="40036">MAILGSLATNIWLFGNPEGPSRGPASPPYDSLAHSVEAFLGFLANGKFISLLTILFGVGLEIQYRSAVRRGAAWPGRYLWRATLLFVEGLVHYLLIFEFDVLMGYAVASVVVAFLVGRSTRVINGWMYGTGCLHLVLAAGIALTATGQGNIAVSRPGLFADGTWWEQVLSRIDLWFVYRAESIFMIPMAISLFLAGVRIWRAGVFTDDERGGVLRRRMMILGLGLGLPLNFAMTLVQDNSAVSRYVFAPMVAAGILALAVTVVLRLPGRHGVLRRGLTAVGKTALTGYILQNLLGSALAYGWGLGLAVTLAGYRPWWVIAAWFVLSAVLTVFAVVWLRHFSRGPVELFWTWAQNAPRRKDAATTMGT</sequence>
<dbReference type="AlphaFoldDB" id="A0A4V2ELH4"/>
<feature type="transmembrane region" description="Helical" evidence="1">
    <location>
        <begin position="102"/>
        <end position="120"/>
    </location>
</feature>
<evidence type="ECO:0000256" key="1">
    <source>
        <dbReference type="SAM" id="Phobius"/>
    </source>
</evidence>
<evidence type="ECO:0000313" key="3">
    <source>
        <dbReference type="EMBL" id="RZQ61575.1"/>
    </source>
</evidence>
<feature type="transmembrane region" description="Helical" evidence="1">
    <location>
        <begin position="174"/>
        <end position="197"/>
    </location>
</feature>
<reference evidence="3 4" key="1">
    <citation type="submission" date="2019-02" db="EMBL/GenBank/DDBJ databases">
        <title>Draft genome sequence of Amycolatopsis sp. 8-3EHSu isolated from roots of Suaeda maritima.</title>
        <authorList>
            <person name="Duangmal K."/>
            <person name="Chantavorakit T."/>
        </authorList>
    </citation>
    <scope>NUCLEOTIDE SEQUENCE [LARGE SCALE GENOMIC DNA]</scope>
    <source>
        <strain evidence="3 4">8-3EHSu</strain>
    </source>
</reference>
<gene>
    <name evidence="3" type="ORF">EWH70_24395</name>
</gene>
<evidence type="ECO:0000259" key="2">
    <source>
        <dbReference type="Pfam" id="PF04235"/>
    </source>
</evidence>
<feature type="transmembrane region" description="Helical" evidence="1">
    <location>
        <begin position="316"/>
        <end position="337"/>
    </location>
</feature>
<keyword evidence="1" id="KW-0812">Transmembrane</keyword>
<name>A0A4V2ELH4_9PSEU</name>
<dbReference type="Pfam" id="PF04235">
    <property type="entry name" value="DUF418"/>
    <property type="match status" value="1"/>
</dbReference>
<keyword evidence="1" id="KW-1133">Transmembrane helix</keyword>
<organism evidence="3 4">
    <name type="scientific">Amycolatopsis suaedae</name>
    <dbReference type="NCBI Taxonomy" id="2510978"/>
    <lineage>
        <taxon>Bacteria</taxon>
        <taxon>Bacillati</taxon>
        <taxon>Actinomycetota</taxon>
        <taxon>Actinomycetes</taxon>
        <taxon>Pseudonocardiales</taxon>
        <taxon>Pseudonocardiaceae</taxon>
        <taxon>Amycolatopsis</taxon>
    </lineage>
</organism>
<feature type="domain" description="DUF418" evidence="2">
    <location>
        <begin position="200"/>
        <end position="352"/>
    </location>
</feature>
<evidence type="ECO:0000313" key="4">
    <source>
        <dbReference type="Proteomes" id="UP000292003"/>
    </source>
</evidence>
<feature type="transmembrane region" description="Helical" evidence="1">
    <location>
        <begin position="132"/>
        <end position="154"/>
    </location>
</feature>
<feature type="transmembrane region" description="Helical" evidence="1">
    <location>
        <begin position="285"/>
        <end position="310"/>
    </location>
</feature>
<dbReference type="InterPro" id="IPR007349">
    <property type="entry name" value="DUF418"/>
</dbReference>
<feature type="transmembrane region" description="Helical" evidence="1">
    <location>
        <begin position="218"/>
        <end position="236"/>
    </location>
</feature>
<dbReference type="Proteomes" id="UP000292003">
    <property type="component" value="Unassembled WGS sequence"/>
</dbReference>
<dbReference type="InterPro" id="IPR052529">
    <property type="entry name" value="Bact_Transport_Assoc"/>
</dbReference>
<dbReference type="EMBL" id="SFCC01000012">
    <property type="protein sequence ID" value="RZQ61575.1"/>
    <property type="molecule type" value="Genomic_DNA"/>
</dbReference>
<dbReference type="PANTHER" id="PTHR30590">
    <property type="entry name" value="INNER MEMBRANE PROTEIN"/>
    <property type="match status" value="1"/>
</dbReference>
<keyword evidence="1" id="KW-0472">Membrane</keyword>
<accession>A0A4V2ELH4</accession>